<accession>A0A1U9NI98</accession>
<dbReference type="RefSeq" id="WP_146660016.1">
    <property type="nucleotide sequence ID" value="NZ_CP019791.1"/>
</dbReference>
<keyword evidence="8 16" id="KW-0472">Membrane</keyword>
<dbReference type="STRING" id="1936003.STSP2_00801"/>
<evidence type="ECO:0000256" key="5">
    <source>
        <dbReference type="ARBA" id="ARBA00022960"/>
    </source>
</evidence>
<evidence type="ECO:0000256" key="10">
    <source>
        <dbReference type="ARBA" id="ARBA00033270"/>
    </source>
</evidence>
<dbReference type="GO" id="GO:0015648">
    <property type="term" value="F:lipid-linked peptidoglycan transporter activity"/>
    <property type="evidence" value="ECO:0007669"/>
    <property type="project" value="TreeGrafter"/>
</dbReference>
<evidence type="ECO:0000256" key="8">
    <source>
        <dbReference type="ARBA" id="ARBA00023136"/>
    </source>
</evidence>
<dbReference type="EMBL" id="CP019791">
    <property type="protein sequence ID" value="AQT67653.1"/>
    <property type="molecule type" value="Genomic_DNA"/>
</dbReference>
<evidence type="ECO:0000313" key="17">
    <source>
        <dbReference type="EMBL" id="AQT67653.1"/>
    </source>
</evidence>
<feature type="transmembrane region" description="Helical" evidence="16">
    <location>
        <begin position="90"/>
        <end position="108"/>
    </location>
</feature>
<feature type="transmembrane region" description="Helical" evidence="16">
    <location>
        <begin position="245"/>
        <end position="263"/>
    </location>
</feature>
<organism evidence="17 18">
    <name type="scientific">Anaerohalosphaera lusitana</name>
    <dbReference type="NCBI Taxonomy" id="1936003"/>
    <lineage>
        <taxon>Bacteria</taxon>
        <taxon>Pseudomonadati</taxon>
        <taxon>Planctomycetota</taxon>
        <taxon>Phycisphaerae</taxon>
        <taxon>Sedimentisphaerales</taxon>
        <taxon>Anaerohalosphaeraceae</taxon>
        <taxon>Anaerohalosphaera</taxon>
    </lineage>
</organism>
<keyword evidence="7 16" id="KW-1133">Transmembrane helix</keyword>
<dbReference type="GO" id="GO:0051301">
    <property type="term" value="P:cell division"/>
    <property type="evidence" value="ECO:0007669"/>
    <property type="project" value="UniProtKB-KW"/>
</dbReference>
<keyword evidence="17" id="KW-0132">Cell division</keyword>
<proteinExistence type="inferred from homology"/>
<dbReference type="AlphaFoldDB" id="A0A1U9NI98"/>
<evidence type="ECO:0000256" key="4">
    <source>
        <dbReference type="ARBA" id="ARBA00022692"/>
    </source>
</evidence>
<dbReference type="OrthoDB" id="9768187at2"/>
<dbReference type="GO" id="GO:0005886">
    <property type="term" value="C:plasma membrane"/>
    <property type="evidence" value="ECO:0007669"/>
    <property type="project" value="TreeGrafter"/>
</dbReference>
<reference evidence="18" key="1">
    <citation type="submission" date="2017-02" db="EMBL/GenBank/DDBJ databases">
        <title>Comparative genomics and description of representatives of a novel lineage of planctomycetes thriving in anoxic sediments.</title>
        <authorList>
            <person name="Spring S."/>
            <person name="Bunk B."/>
            <person name="Sproer C."/>
        </authorList>
    </citation>
    <scope>NUCLEOTIDE SEQUENCE [LARGE SCALE GENOMIC DNA]</scope>
    <source>
        <strain evidence="18">ST-NAGAB-D1</strain>
    </source>
</reference>
<feature type="transmembrane region" description="Helical" evidence="16">
    <location>
        <begin position="275"/>
        <end position="305"/>
    </location>
</feature>
<dbReference type="GO" id="GO:0032153">
    <property type="term" value="C:cell division site"/>
    <property type="evidence" value="ECO:0007669"/>
    <property type="project" value="TreeGrafter"/>
</dbReference>
<feature type="transmembrane region" description="Helical" evidence="16">
    <location>
        <begin position="161"/>
        <end position="194"/>
    </location>
</feature>
<feature type="transmembrane region" description="Helical" evidence="16">
    <location>
        <begin position="200"/>
        <end position="219"/>
    </location>
</feature>
<evidence type="ECO:0000256" key="11">
    <source>
        <dbReference type="ARBA" id="ARBA00038053"/>
    </source>
</evidence>
<dbReference type="PANTHER" id="PTHR30474:SF2">
    <property type="entry name" value="PEPTIDOGLYCAN GLYCOSYLTRANSFERASE FTSW-RELATED"/>
    <property type="match status" value="1"/>
</dbReference>
<name>A0A1U9NI98_9BACT</name>
<keyword evidence="18" id="KW-1185">Reference proteome</keyword>
<feature type="transmembrane region" description="Helical" evidence="16">
    <location>
        <begin position="346"/>
        <end position="371"/>
    </location>
</feature>
<keyword evidence="2" id="KW-0328">Glycosyltransferase</keyword>
<evidence type="ECO:0000256" key="13">
    <source>
        <dbReference type="ARBA" id="ARBA00041418"/>
    </source>
</evidence>
<evidence type="ECO:0000256" key="14">
    <source>
        <dbReference type="ARBA" id="ARBA00044770"/>
    </source>
</evidence>
<dbReference type="InterPro" id="IPR001182">
    <property type="entry name" value="FtsW/RodA"/>
</dbReference>
<keyword evidence="17" id="KW-0131">Cell cycle</keyword>
<gene>
    <name evidence="17" type="primary">ftsW_2</name>
    <name evidence="17" type="ORF">STSP2_00801</name>
</gene>
<keyword evidence="4 16" id="KW-0812">Transmembrane</keyword>
<dbReference type="Pfam" id="PF01098">
    <property type="entry name" value="FTSW_RODA_SPOVE"/>
    <property type="match status" value="1"/>
</dbReference>
<dbReference type="Proteomes" id="UP000189674">
    <property type="component" value="Chromosome"/>
</dbReference>
<evidence type="ECO:0000313" key="18">
    <source>
        <dbReference type="Proteomes" id="UP000189674"/>
    </source>
</evidence>
<comment type="subcellular location">
    <subcellularLocation>
        <location evidence="1">Membrane</location>
        <topology evidence="1">Multi-pass membrane protein</topology>
    </subcellularLocation>
</comment>
<dbReference type="EC" id="2.4.99.28" evidence="14"/>
<dbReference type="GO" id="GO:0009252">
    <property type="term" value="P:peptidoglycan biosynthetic process"/>
    <property type="evidence" value="ECO:0007669"/>
    <property type="project" value="UniProtKB-KW"/>
</dbReference>
<evidence type="ECO:0000256" key="3">
    <source>
        <dbReference type="ARBA" id="ARBA00022679"/>
    </source>
</evidence>
<dbReference type="PANTHER" id="PTHR30474">
    <property type="entry name" value="CELL CYCLE PROTEIN"/>
    <property type="match status" value="1"/>
</dbReference>
<evidence type="ECO:0000256" key="15">
    <source>
        <dbReference type="ARBA" id="ARBA00049902"/>
    </source>
</evidence>
<dbReference type="KEGG" id="alus:STSP2_00801"/>
<evidence type="ECO:0000256" key="7">
    <source>
        <dbReference type="ARBA" id="ARBA00022989"/>
    </source>
</evidence>
<comment type="catalytic activity">
    <reaction evidence="15">
        <text>[GlcNAc-(1-&gt;4)-Mur2Ac(oyl-L-Ala-gamma-D-Glu-L-Lys-D-Ala-D-Ala)](n)-di-trans,octa-cis-undecaprenyl diphosphate + beta-D-GlcNAc-(1-&gt;4)-Mur2Ac(oyl-L-Ala-gamma-D-Glu-L-Lys-D-Ala-D-Ala)-di-trans,octa-cis-undecaprenyl diphosphate = [GlcNAc-(1-&gt;4)-Mur2Ac(oyl-L-Ala-gamma-D-Glu-L-Lys-D-Ala-D-Ala)](n+1)-di-trans,octa-cis-undecaprenyl diphosphate + di-trans,octa-cis-undecaprenyl diphosphate + H(+)</text>
        <dbReference type="Rhea" id="RHEA:23708"/>
        <dbReference type="Rhea" id="RHEA-COMP:9602"/>
        <dbReference type="Rhea" id="RHEA-COMP:9603"/>
        <dbReference type="ChEBI" id="CHEBI:15378"/>
        <dbReference type="ChEBI" id="CHEBI:58405"/>
        <dbReference type="ChEBI" id="CHEBI:60033"/>
        <dbReference type="ChEBI" id="CHEBI:78435"/>
        <dbReference type="EC" id="2.4.99.28"/>
    </reaction>
</comment>
<protein>
    <recommendedName>
        <fullName evidence="12">Probable peptidoglycan glycosyltransferase FtsW</fullName>
        <ecNumber evidence="14">2.4.99.28</ecNumber>
    </recommendedName>
    <alternativeName>
        <fullName evidence="13">Cell division protein FtsW</fullName>
    </alternativeName>
    <alternativeName>
        <fullName evidence="10">Cell wall polymerase</fullName>
    </alternativeName>
    <alternativeName>
        <fullName evidence="9">Peptidoglycan polymerase</fullName>
    </alternativeName>
</protein>
<keyword evidence="6" id="KW-0573">Peptidoglycan synthesis</keyword>
<evidence type="ECO:0000256" key="16">
    <source>
        <dbReference type="SAM" id="Phobius"/>
    </source>
</evidence>
<sequence>MLKIAPSSRISFYIEVVVLILMATGTAFVFSAGANLSSELDLSQFYKFTTLKQILFFPLAVAVMYTASYIDYRRFSFTRAGAWRSFTPYLLILAIALLTLVLIPGIGVERNYSRRWLELPLGPAAVSFQPSELAKWAVVFFFAAFLDRYRDSMSLYFKRFVPLCVVAGIVCALIVTQDFGTAALIALLAFLMLLAGRAKWWHFLTPLPVVVPMFTYAIMSSPTRINRITRFLDPDQMYHQARQSLIAISTGGIWGKGFGRGIFKYGHLPEDTTDFIFAVICEEMGFVGGVCIILLFALLLVLGIILVCRCKCLFGKLLATGIILSITIQAALNIGVVTVVLPTKGIPLPFISAGGTSMLLTAAMVGVLLNIARQTSAGERLTSDSALADRSWVTTQKSVGNAENGVLCDG</sequence>
<keyword evidence="5" id="KW-0133">Cell shape</keyword>
<dbReference type="GO" id="GO:0008955">
    <property type="term" value="F:peptidoglycan glycosyltransferase activity"/>
    <property type="evidence" value="ECO:0007669"/>
    <property type="project" value="UniProtKB-EC"/>
</dbReference>
<evidence type="ECO:0000256" key="12">
    <source>
        <dbReference type="ARBA" id="ARBA00041185"/>
    </source>
</evidence>
<feature type="transmembrane region" description="Helical" evidence="16">
    <location>
        <begin position="54"/>
        <end position="70"/>
    </location>
</feature>
<dbReference type="GO" id="GO:0008360">
    <property type="term" value="P:regulation of cell shape"/>
    <property type="evidence" value="ECO:0007669"/>
    <property type="project" value="UniProtKB-KW"/>
</dbReference>
<evidence type="ECO:0000256" key="2">
    <source>
        <dbReference type="ARBA" id="ARBA00022676"/>
    </source>
</evidence>
<evidence type="ECO:0000256" key="6">
    <source>
        <dbReference type="ARBA" id="ARBA00022984"/>
    </source>
</evidence>
<evidence type="ECO:0000256" key="1">
    <source>
        <dbReference type="ARBA" id="ARBA00004141"/>
    </source>
</evidence>
<keyword evidence="3" id="KW-0808">Transferase</keyword>
<feature type="transmembrane region" description="Helical" evidence="16">
    <location>
        <begin position="317"/>
        <end position="340"/>
    </location>
</feature>
<feature type="transmembrane region" description="Helical" evidence="16">
    <location>
        <begin position="12"/>
        <end position="34"/>
    </location>
</feature>
<comment type="similarity">
    <text evidence="11">Belongs to the SEDS family. FtsW subfamily.</text>
</comment>
<feature type="transmembrane region" description="Helical" evidence="16">
    <location>
        <begin position="133"/>
        <end position="149"/>
    </location>
</feature>
<evidence type="ECO:0000256" key="9">
    <source>
        <dbReference type="ARBA" id="ARBA00032370"/>
    </source>
</evidence>